<dbReference type="Proteomes" id="UP000712157">
    <property type="component" value="Unassembled WGS sequence"/>
</dbReference>
<evidence type="ECO:0000313" key="1">
    <source>
        <dbReference type="EMBL" id="MBU9738325.1"/>
    </source>
</evidence>
<name>A0A949K3V7_9FIRM</name>
<organism evidence="1 2">
    <name type="scientific">Diplocloster agilis</name>
    <dbReference type="NCBI Taxonomy" id="2850323"/>
    <lineage>
        <taxon>Bacteria</taxon>
        <taxon>Bacillati</taxon>
        <taxon>Bacillota</taxon>
        <taxon>Clostridia</taxon>
        <taxon>Lachnospirales</taxon>
        <taxon>Lachnospiraceae</taxon>
        <taxon>Diplocloster</taxon>
    </lineage>
</organism>
<keyword evidence="2" id="KW-1185">Reference proteome</keyword>
<reference evidence="1" key="1">
    <citation type="submission" date="2021-06" db="EMBL/GenBank/DDBJ databases">
        <title>Description of novel taxa of the family Lachnospiraceae.</title>
        <authorList>
            <person name="Chaplin A.V."/>
            <person name="Sokolova S.R."/>
            <person name="Pikina A.P."/>
            <person name="Korzhanova M."/>
            <person name="Belova V."/>
            <person name="Korostin D."/>
            <person name="Efimov B.A."/>
        </authorList>
    </citation>
    <scope>NUCLEOTIDE SEQUENCE</scope>
    <source>
        <strain evidence="1">ASD5720</strain>
    </source>
</reference>
<proteinExistence type="predicted"/>
<dbReference type="AlphaFoldDB" id="A0A949K3V7"/>
<protein>
    <submittedName>
        <fullName evidence="1">Uncharacterized protein</fullName>
    </submittedName>
</protein>
<comment type="caution">
    <text evidence="1">The sequence shown here is derived from an EMBL/GenBank/DDBJ whole genome shotgun (WGS) entry which is preliminary data.</text>
</comment>
<dbReference type="RefSeq" id="WP_158344620.1">
    <property type="nucleotide sequence ID" value="NZ_JAHQCW010000033.1"/>
</dbReference>
<dbReference type="EMBL" id="JAHQCW010000033">
    <property type="protein sequence ID" value="MBU9738325.1"/>
    <property type="molecule type" value="Genomic_DNA"/>
</dbReference>
<evidence type="ECO:0000313" key="2">
    <source>
        <dbReference type="Proteomes" id="UP000712157"/>
    </source>
</evidence>
<accession>A0A949K3V7</accession>
<gene>
    <name evidence="1" type="ORF">KTH89_17415</name>
</gene>
<sequence>MIPKSRKELADLVTETTLDVYEDLTPQLIERLEQIKHSQDLSESQKNDEVMLDMMGFVKSCTNEIIIDVLARIFGLE</sequence>